<dbReference type="HAMAP" id="MF_01241">
    <property type="entry name" value="GlcN6P_deamin"/>
    <property type="match status" value="1"/>
</dbReference>
<dbReference type="KEGG" id="mlt:VC82_236"/>
<dbReference type="UniPathway" id="UPA00629">
    <property type="reaction ID" value="UER00684"/>
</dbReference>
<dbReference type="Pfam" id="PF01182">
    <property type="entry name" value="Glucosamine_iso"/>
    <property type="match status" value="1"/>
</dbReference>
<dbReference type="GO" id="GO:0005975">
    <property type="term" value="P:carbohydrate metabolic process"/>
    <property type="evidence" value="ECO:0007669"/>
    <property type="project" value="InterPro"/>
</dbReference>
<dbReference type="EMBL" id="CP011071">
    <property type="protein sequence ID" value="AKA33923.1"/>
    <property type="molecule type" value="Genomic_DNA"/>
</dbReference>
<keyword evidence="1" id="KW-0378">Hydrolase</keyword>
<dbReference type="SUPFAM" id="SSF100950">
    <property type="entry name" value="NagB/RpiA/CoA transferase-like"/>
    <property type="match status" value="1"/>
</dbReference>
<accession>A0A0D5YPX2</accession>
<dbReference type="NCBIfam" id="TIGR00502">
    <property type="entry name" value="nagB"/>
    <property type="match status" value="1"/>
</dbReference>
<dbReference type="GO" id="GO:0019262">
    <property type="term" value="P:N-acetylneuraminate catabolic process"/>
    <property type="evidence" value="ECO:0007669"/>
    <property type="project" value="UniProtKB-UniRule"/>
</dbReference>
<comment type="caution">
    <text evidence="1">Lacks conserved residue(s) required for the propagation of feature annotation.</text>
</comment>
<dbReference type="NCBIfam" id="NF002557">
    <property type="entry name" value="PRK02122.1"/>
    <property type="match status" value="1"/>
</dbReference>
<dbReference type="GO" id="GO:0004342">
    <property type="term" value="F:glucosamine-6-phosphate deaminase activity"/>
    <property type="evidence" value="ECO:0007669"/>
    <property type="project" value="UniProtKB-UniRule"/>
</dbReference>
<dbReference type="Proteomes" id="UP000032726">
    <property type="component" value="Chromosome"/>
</dbReference>
<dbReference type="Pfam" id="PF02585">
    <property type="entry name" value="PIG-L"/>
    <property type="match status" value="1"/>
</dbReference>
<comment type="pathway">
    <text evidence="1">Amino-sugar metabolism; N-acetylneuraminate degradation; D-fructose 6-phosphate from N-acetylneuraminate: step 5/5.</text>
</comment>
<dbReference type="InterPro" id="IPR003737">
    <property type="entry name" value="GlcNAc_PI_deacetylase-related"/>
</dbReference>
<keyword evidence="4" id="KW-1185">Reference proteome</keyword>
<dbReference type="InterPro" id="IPR024078">
    <property type="entry name" value="LmbE-like_dom_sf"/>
</dbReference>
<reference evidence="3 4" key="1">
    <citation type="submission" date="2015-03" db="EMBL/GenBank/DDBJ databases">
        <title>Complete genome sequence of Muricauda lutaonensis CC-HSB-11T, isolated from a coastal hot spring.</title>
        <authorList>
            <person name="Kim K.M."/>
        </authorList>
    </citation>
    <scope>NUCLEOTIDE SEQUENCE [LARGE SCALE GENOMIC DNA]</scope>
    <source>
        <strain evidence="3 4">CC-HSB-11</strain>
    </source>
</reference>
<comment type="function">
    <text evidence="1">Catalyzes the reversible isomerization-deamination of glucosamine 6-phosphate (GlcN6P) to form fructose 6-phosphate (Fru6P) and ammonium ion.</text>
</comment>
<evidence type="ECO:0000313" key="3">
    <source>
        <dbReference type="EMBL" id="AKA33923.1"/>
    </source>
</evidence>
<keyword evidence="1" id="KW-0119">Carbohydrate metabolism</keyword>
<dbReference type="Gene3D" id="3.40.50.1360">
    <property type="match status" value="1"/>
</dbReference>
<dbReference type="CDD" id="cd01399">
    <property type="entry name" value="GlcN6P_deaminase"/>
    <property type="match status" value="1"/>
</dbReference>
<evidence type="ECO:0000259" key="2">
    <source>
        <dbReference type="Pfam" id="PF01182"/>
    </source>
</evidence>
<dbReference type="InterPro" id="IPR037171">
    <property type="entry name" value="NagB/RpiA_transferase-like"/>
</dbReference>
<dbReference type="PANTHER" id="PTHR42892">
    <property type="entry name" value="GLUCOSAMINE-6-PHOSPHATE DEAMINASE-LIKE PROTEIN BT_0258-RELATED"/>
    <property type="match status" value="1"/>
</dbReference>
<dbReference type="InterPro" id="IPR006148">
    <property type="entry name" value="Glc/Gal-6P_isomerase"/>
</dbReference>
<dbReference type="Gene3D" id="3.40.50.10320">
    <property type="entry name" value="LmbE-like"/>
    <property type="match status" value="1"/>
</dbReference>
<dbReference type="InterPro" id="IPR004547">
    <property type="entry name" value="Glucosamine6P_isomerase"/>
</dbReference>
<feature type="active site" description="For ring-opening step" evidence="1">
    <location>
        <position position="218"/>
    </location>
</feature>
<proteinExistence type="inferred from homology"/>
<name>A0A0D5YPX2_9FLAO</name>
<feature type="active site" description="Proton acceptor; for ring-opening step" evidence="1">
    <location>
        <position position="213"/>
    </location>
</feature>
<sequence length="684" mass="78183">MPFYSGKLLKKVVKSKKQQIKKQKTADYDFIAYFCLDKSVQQVKIMLETKKRDISYQPAGQFEETRFEKIHNVIFESSDEASLQVAEEIANLIRDKQSKGETCVLGLATGSSPIRVYEELVRMHREEGLSFKNVITFNLDEYLPMEKDNRQSYHHFMHEHLFNHVDIDPENINIPDGMVPPEKTKEYCLSYEKKIKDAGGIDFQLLGIGRTGHIGFNEPGSHYNSGTRVITLDHITRVDAGPAFLGIDNVPRKAITMGIATVRSARRIVLLAWGQNKADIIKKTIEGEISSEVPATYLQEHDNCTFVLDEAAGSELTRNKTPWLVDESLEWTEPLTAKAVVWLCSKTDKSILRLTDKDYNDNGMSGLLTQEDSYDLNIRMFNRLQHTITGWPGGKPNADDTKRPERAEPAKKRVIIFSPHPDDDVISMGGTFDRLVQQGHEVHVAYQTSGNIAVSDKDALRYAEIANTIAPSKEAQAIIDAIKAKKDSSIDPIEVRKLKGYIRRGESYAATRYLGLDDRYVHFLDLPFYETGTIKKKSLSEEDYQIMVDIIKKVKPHQIYAAGDLADPHGTHKVCLDAVLEAVKRLKKEPFMNDCWLWLYRGAWHEWDIDQIEMAVPMSPDQVLRKRNAIFCHQSQKDGVMFQGNDSREFWMRAEERNKETAEWYNKLGLADYAAMEAFVRYHF</sequence>
<feature type="domain" description="Glucosamine/galactosamine-6-phosphate isomerase" evidence="2">
    <location>
        <begin position="77"/>
        <end position="303"/>
    </location>
</feature>
<comment type="catalytic activity">
    <reaction evidence="1">
        <text>alpha-D-glucosamine 6-phosphate + H2O = beta-D-fructose 6-phosphate + NH4(+)</text>
        <dbReference type="Rhea" id="RHEA:12172"/>
        <dbReference type="ChEBI" id="CHEBI:15377"/>
        <dbReference type="ChEBI" id="CHEBI:28938"/>
        <dbReference type="ChEBI" id="CHEBI:57634"/>
        <dbReference type="ChEBI" id="CHEBI:75989"/>
        <dbReference type="EC" id="3.5.99.6"/>
    </reaction>
</comment>
<dbReference type="SUPFAM" id="SSF102588">
    <property type="entry name" value="LmbE-like"/>
    <property type="match status" value="1"/>
</dbReference>
<dbReference type="InterPro" id="IPR052960">
    <property type="entry name" value="GlcN6P_deaminase-like"/>
</dbReference>
<feature type="active site" description="Proton acceptor; for enolization step" evidence="1">
    <location>
        <position position="140"/>
    </location>
</feature>
<dbReference type="EC" id="3.5.99.6" evidence="1"/>
<gene>
    <name evidence="1" type="primary">nagB</name>
    <name evidence="3" type="ORF">VC82_236</name>
</gene>
<protein>
    <recommendedName>
        <fullName evidence="1">Glucosamine-6-phosphate deaminase</fullName>
        <ecNumber evidence="1">3.5.99.6</ecNumber>
    </recommendedName>
    <alternativeName>
        <fullName evidence="1">GlcN6P deaminase</fullName>
        <shortName evidence="1">GNPDA</shortName>
    </alternativeName>
    <alternativeName>
        <fullName evidence="1">Glucosamine-6-phosphate isomerase</fullName>
    </alternativeName>
</protein>
<dbReference type="AlphaFoldDB" id="A0A0D5YPX2"/>
<organism evidence="3 4">
    <name type="scientific">Flagellimonas lutaonensis</name>
    <dbReference type="NCBI Taxonomy" id="516051"/>
    <lineage>
        <taxon>Bacteria</taxon>
        <taxon>Pseudomonadati</taxon>
        <taxon>Bacteroidota</taxon>
        <taxon>Flavobacteriia</taxon>
        <taxon>Flavobacteriales</taxon>
        <taxon>Flavobacteriaceae</taxon>
        <taxon>Flagellimonas</taxon>
    </lineage>
</organism>
<dbReference type="GO" id="GO:0006046">
    <property type="term" value="P:N-acetylglucosamine catabolic process"/>
    <property type="evidence" value="ECO:0007669"/>
    <property type="project" value="UniProtKB-UniRule"/>
</dbReference>
<comment type="similarity">
    <text evidence="1">Belongs to the glucosamine/galactosamine-6-phosphate isomerase family. NagB subfamily.</text>
</comment>
<evidence type="ECO:0000256" key="1">
    <source>
        <dbReference type="HAMAP-Rule" id="MF_01241"/>
    </source>
</evidence>
<evidence type="ECO:0000313" key="4">
    <source>
        <dbReference type="Proteomes" id="UP000032726"/>
    </source>
</evidence>
<dbReference type="PATRIC" id="fig|516051.4.peg.245"/>
<dbReference type="STRING" id="516051.VC82_236"/>
<dbReference type="PANTHER" id="PTHR42892:SF1">
    <property type="entry name" value="GLUCOSAMINE-6-PHOSPHATE ISOMERASE"/>
    <property type="match status" value="1"/>
</dbReference>
<dbReference type="HOGENOM" id="CLU_425041_0_0_10"/>